<dbReference type="HOGENOM" id="CLU_038957_3_0_6"/>
<reference evidence="7 8" key="1">
    <citation type="journal article" date="2013" name="Genome Announc.">
        <title>Complete genome sequence of Simiduia agarivorans SA1(T), a marine bacterium able to degrade a variety of polysaccharides.</title>
        <authorList>
            <person name="Lin S.Y."/>
            <person name="Shieh W.Y."/>
            <person name="Chen J.S."/>
            <person name="Tang S.L."/>
        </authorList>
    </citation>
    <scope>NUCLEOTIDE SEQUENCE [LARGE SCALE GENOMIC DNA]</scope>
    <source>
        <strain evidence="8">DSM 21679 / JCM 13881 / BCRC 17597 / SA1</strain>
    </source>
</reference>
<protein>
    <submittedName>
        <fullName evidence="7">Nodulin-related integral membrane protein</fullName>
    </submittedName>
</protein>
<proteinExistence type="predicted"/>
<dbReference type="OrthoDB" id="9789677at2"/>
<evidence type="ECO:0000256" key="6">
    <source>
        <dbReference type="SAM" id="Phobius"/>
    </source>
</evidence>
<dbReference type="eggNOG" id="COG1814">
    <property type="taxonomic scope" value="Bacteria"/>
</dbReference>
<feature type="transmembrane region" description="Helical" evidence="6">
    <location>
        <begin position="173"/>
        <end position="194"/>
    </location>
</feature>
<dbReference type="GO" id="GO:0030026">
    <property type="term" value="P:intracellular manganese ion homeostasis"/>
    <property type="evidence" value="ECO:0007669"/>
    <property type="project" value="InterPro"/>
</dbReference>
<accession>K4KI53</accession>
<keyword evidence="4 6" id="KW-0472">Membrane</keyword>
<evidence type="ECO:0000256" key="4">
    <source>
        <dbReference type="ARBA" id="ARBA00023136"/>
    </source>
</evidence>
<gene>
    <name evidence="7" type="ordered locus">M5M_07405</name>
</gene>
<dbReference type="RefSeq" id="WP_015046849.1">
    <property type="nucleotide sequence ID" value="NC_018868.3"/>
</dbReference>
<feature type="transmembrane region" description="Helical" evidence="6">
    <location>
        <begin position="206"/>
        <end position="229"/>
    </location>
</feature>
<feature type="transmembrane region" description="Helical" evidence="6">
    <location>
        <begin position="146"/>
        <end position="167"/>
    </location>
</feature>
<keyword evidence="5" id="KW-0175">Coiled coil</keyword>
<dbReference type="AlphaFoldDB" id="K4KI53"/>
<evidence type="ECO:0000256" key="2">
    <source>
        <dbReference type="ARBA" id="ARBA00022692"/>
    </source>
</evidence>
<evidence type="ECO:0000256" key="1">
    <source>
        <dbReference type="ARBA" id="ARBA00004127"/>
    </source>
</evidence>
<dbReference type="KEGG" id="saga:M5M_07405"/>
<keyword evidence="3 6" id="KW-1133">Transmembrane helix</keyword>
<dbReference type="GO" id="GO:0005384">
    <property type="term" value="F:manganese ion transmembrane transporter activity"/>
    <property type="evidence" value="ECO:0007669"/>
    <property type="project" value="InterPro"/>
</dbReference>
<keyword evidence="2 6" id="KW-0812">Transmembrane</keyword>
<evidence type="ECO:0000256" key="3">
    <source>
        <dbReference type="ARBA" id="ARBA00022989"/>
    </source>
</evidence>
<evidence type="ECO:0000256" key="5">
    <source>
        <dbReference type="SAM" id="Coils"/>
    </source>
</evidence>
<dbReference type="Pfam" id="PF01988">
    <property type="entry name" value="VIT1"/>
    <property type="match status" value="1"/>
</dbReference>
<dbReference type="CDD" id="cd02432">
    <property type="entry name" value="Nodulin-21_like_1"/>
    <property type="match status" value="1"/>
</dbReference>
<dbReference type="Proteomes" id="UP000000466">
    <property type="component" value="Chromosome"/>
</dbReference>
<comment type="subcellular location">
    <subcellularLocation>
        <location evidence="1">Endomembrane system</location>
        <topology evidence="1">Multi-pass membrane protein</topology>
    </subcellularLocation>
</comment>
<dbReference type="STRING" id="1117647.M5M_07405"/>
<dbReference type="EMBL" id="CP003746">
    <property type="protein sequence ID" value="AFU98676.1"/>
    <property type="molecule type" value="Genomic_DNA"/>
</dbReference>
<feature type="coiled-coil region" evidence="5">
    <location>
        <begin position="70"/>
        <end position="97"/>
    </location>
</feature>
<evidence type="ECO:0000313" key="8">
    <source>
        <dbReference type="Proteomes" id="UP000000466"/>
    </source>
</evidence>
<dbReference type="PANTHER" id="PTHR31851">
    <property type="entry name" value="FE(2+)/MN(2+) TRANSPORTER PCL1"/>
    <property type="match status" value="1"/>
</dbReference>
<keyword evidence="8" id="KW-1185">Reference proteome</keyword>
<dbReference type="GO" id="GO:0012505">
    <property type="term" value="C:endomembrane system"/>
    <property type="evidence" value="ECO:0007669"/>
    <property type="project" value="UniProtKB-SubCell"/>
</dbReference>
<name>K4KI53_SIMAS</name>
<sequence>MPHAEHHFIHRANWLRAAVLGANDGIISTASLLVGVANAGVSDNALVATGIAATLAGALSMAAGEYVSVSSQADTEKADLAREKQALREDRASETEELADIYRARGLDHQLADQVAEQLMAHNALEAHARDELGISHVTNTNPLQAAWSSAGAFSLGSLLPLATAYLAADSTAWWIASASLLALVLLGLISARAGGANLFRATARVVLWGTFAMAATGLAGSLLAAAGLPV</sequence>
<evidence type="ECO:0000313" key="7">
    <source>
        <dbReference type="EMBL" id="AFU98676.1"/>
    </source>
</evidence>
<dbReference type="InterPro" id="IPR008217">
    <property type="entry name" value="Ccc1_fam"/>
</dbReference>
<organism evidence="7 8">
    <name type="scientific">Simiduia agarivorans (strain DSM 21679 / JCM 13881 / BCRC 17597 / SA1)</name>
    <dbReference type="NCBI Taxonomy" id="1117647"/>
    <lineage>
        <taxon>Bacteria</taxon>
        <taxon>Pseudomonadati</taxon>
        <taxon>Pseudomonadota</taxon>
        <taxon>Gammaproteobacteria</taxon>
        <taxon>Cellvibrionales</taxon>
        <taxon>Cellvibrionaceae</taxon>
        <taxon>Simiduia</taxon>
    </lineage>
</organism>